<evidence type="ECO:0000313" key="3">
    <source>
        <dbReference type="Proteomes" id="UP001501323"/>
    </source>
</evidence>
<dbReference type="Proteomes" id="UP001501323">
    <property type="component" value="Unassembled WGS sequence"/>
</dbReference>
<accession>A0ABP9DNN3</accession>
<feature type="region of interest" description="Disordered" evidence="1">
    <location>
        <begin position="139"/>
        <end position="159"/>
    </location>
</feature>
<sequence length="159" mass="17103">MSLLALGSVAGAQGASTLPVETAADRRSGDDWIDLRLEDINAYAARYPAAFVDEVVRYLDAPREFVETSVARRGVEPGDVYFACAIARVSGQPCRRMLEAWQGARAEGWVPVASRHGVAPGTPGAARVRELIQASYGRWARPEPTAPGQGAKRPAGRRE</sequence>
<keyword evidence="3" id="KW-1185">Reference proteome</keyword>
<gene>
    <name evidence="2" type="ORF">GCM10023332_02580</name>
</gene>
<proteinExistence type="predicted"/>
<protein>
    <recommendedName>
        <fullName evidence="4">Secreted protein</fullName>
    </recommendedName>
</protein>
<reference evidence="3" key="1">
    <citation type="journal article" date="2019" name="Int. J. Syst. Evol. Microbiol.">
        <title>The Global Catalogue of Microorganisms (GCM) 10K type strain sequencing project: providing services to taxonomists for standard genome sequencing and annotation.</title>
        <authorList>
            <consortium name="The Broad Institute Genomics Platform"/>
            <consortium name="The Broad Institute Genome Sequencing Center for Infectious Disease"/>
            <person name="Wu L."/>
            <person name="Ma J."/>
        </authorList>
    </citation>
    <scope>NUCLEOTIDE SEQUENCE [LARGE SCALE GENOMIC DNA]</scope>
    <source>
        <strain evidence="3">JCM 18392</strain>
    </source>
</reference>
<comment type="caution">
    <text evidence="2">The sequence shown here is derived from an EMBL/GenBank/DDBJ whole genome shotgun (WGS) entry which is preliminary data.</text>
</comment>
<evidence type="ECO:0008006" key="4">
    <source>
        <dbReference type="Google" id="ProtNLM"/>
    </source>
</evidence>
<evidence type="ECO:0000313" key="2">
    <source>
        <dbReference type="EMBL" id="GAA4854576.1"/>
    </source>
</evidence>
<name>A0ABP9DNN3_9GAMM</name>
<dbReference type="EMBL" id="BAABJY010000001">
    <property type="protein sequence ID" value="GAA4854576.1"/>
    <property type="molecule type" value="Genomic_DNA"/>
</dbReference>
<evidence type="ECO:0000256" key="1">
    <source>
        <dbReference type="SAM" id="MobiDB-lite"/>
    </source>
</evidence>
<organism evidence="2 3">
    <name type="scientific">Luteimonas vadosa</name>
    <dbReference type="NCBI Taxonomy" id="1165507"/>
    <lineage>
        <taxon>Bacteria</taxon>
        <taxon>Pseudomonadati</taxon>
        <taxon>Pseudomonadota</taxon>
        <taxon>Gammaproteobacteria</taxon>
        <taxon>Lysobacterales</taxon>
        <taxon>Lysobacteraceae</taxon>
        <taxon>Luteimonas</taxon>
    </lineage>
</organism>
<dbReference type="RefSeq" id="WP_345293694.1">
    <property type="nucleotide sequence ID" value="NZ_BAABJY010000001.1"/>
</dbReference>